<evidence type="ECO:0000313" key="3">
    <source>
        <dbReference type="Proteomes" id="UP000001423"/>
    </source>
</evidence>
<reference evidence="2 3" key="1">
    <citation type="journal article" date="2003" name="Nature">
        <title>Genome divergence in two Prochlorococcus ecotypes reflects oceanic niche differentiation.</title>
        <authorList>
            <person name="Rocap G."/>
            <person name="Larimer F.W."/>
            <person name="Lamerdin J.E."/>
            <person name="Malfatti S."/>
            <person name="Chain P."/>
            <person name="Ahlgren N.A."/>
            <person name="Arellano A."/>
            <person name="Coleman M."/>
            <person name="Hauser L."/>
            <person name="Hess W.R."/>
            <person name="Johnson Z.I."/>
            <person name="Land M.L."/>
            <person name="Lindell D."/>
            <person name="Post A.F."/>
            <person name="Regala W."/>
            <person name="Shah M."/>
            <person name="Shaw S.L."/>
            <person name="Steglich C."/>
            <person name="Sullivan M.B."/>
            <person name="Ting C.S."/>
            <person name="Tolonen A."/>
            <person name="Webb E.A."/>
            <person name="Zinser E.R."/>
            <person name="Chisholm S.W."/>
        </authorList>
    </citation>
    <scope>NUCLEOTIDE SEQUENCE [LARGE SCALE GENOMIC DNA]</scope>
    <source>
        <strain evidence="3">MIT 9313</strain>
    </source>
</reference>
<name>B9ES90_PROMM</name>
<dbReference type="KEGG" id="pmt:PMT_2707"/>
<evidence type="ECO:0000256" key="1">
    <source>
        <dbReference type="SAM" id="MobiDB-lite"/>
    </source>
</evidence>
<dbReference type="HOGENOM" id="CLU_2882342_0_0_3"/>
<gene>
    <name evidence="2" type="ordered locus">PMT_2707</name>
</gene>
<evidence type="ECO:0000313" key="2">
    <source>
        <dbReference type="EMBL" id="CAX32229.1"/>
    </source>
</evidence>
<dbReference type="AlphaFoldDB" id="B9ES90"/>
<feature type="region of interest" description="Disordered" evidence="1">
    <location>
        <begin position="1"/>
        <end position="34"/>
    </location>
</feature>
<dbReference type="Proteomes" id="UP000001423">
    <property type="component" value="Chromosome"/>
</dbReference>
<accession>B9ES90</accession>
<feature type="compositionally biased region" description="Polar residues" evidence="1">
    <location>
        <begin position="20"/>
        <end position="34"/>
    </location>
</feature>
<organism evidence="2 3">
    <name type="scientific">Prochlorococcus marinus (strain MIT 9313)</name>
    <dbReference type="NCBI Taxonomy" id="74547"/>
    <lineage>
        <taxon>Bacteria</taxon>
        <taxon>Bacillati</taxon>
        <taxon>Cyanobacteriota</taxon>
        <taxon>Cyanophyceae</taxon>
        <taxon>Synechococcales</taxon>
        <taxon>Prochlorococcaceae</taxon>
        <taxon>Prochlorococcus</taxon>
    </lineage>
</organism>
<dbReference type="EMBL" id="BX548175">
    <property type="protein sequence ID" value="CAX32229.1"/>
    <property type="molecule type" value="Genomic_DNA"/>
</dbReference>
<keyword evidence="3" id="KW-1185">Reference proteome</keyword>
<protein>
    <submittedName>
        <fullName evidence="2">Uncharacterized protein</fullName>
    </submittedName>
</protein>
<proteinExistence type="predicted"/>
<sequence length="63" mass="7115">MHLGSRTRHQFSTPEPLPSRPTQRPHLNQSHGENNALTAFLSKVVSMQSRWEARTIHVKGASI</sequence>